<reference evidence="2" key="2">
    <citation type="submission" date="2025-09" db="UniProtKB">
        <authorList>
            <consortium name="Ensembl"/>
        </authorList>
    </citation>
    <scope>IDENTIFICATION</scope>
</reference>
<dbReference type="InterPro" id="IPR013783">
    <property type="entry name" value="Ig-like_fold"/>
</dbReference>
<dbReference type="InterPro" id="IPR036179">
    <property type="entry name" value="Ig-like_dom_sf"/>
</dbReference>
<dbReference type="SUPFAM" id="SSF48726">
    <property type="entry name" value="Immunoglobulin"/>
    <property type="match status" value="1"/>
</dbReference>
<evidence type="ECO:0000259" key="1">
    <source>
        <dbReference type="SMART" id="SM00409"/>
    </source>
</evidence>
<dbReference type="PANTHER" id="PTHR46013">
    <property type="entry name" value="VASCULAR CELL ADHESION MOLECULE 1"/>
    <property type="match status" value="1"/>
</dbReference>
<name>A0A3Q2X5Q1_HAPBU</name>
<dbReference type="Gene3D" id="2.60.40.10">
    <property type="entry name" value="Immunoglobulins"/>
    <property type="match status" value="1"/>
</dbReference>
<dbReference type="OMA" id="AGFCFCD"/>
<evidence type="ECO:0000313" key="2">
    <source>
        <dbReference type="Ensembl" id="ENSHBUP00000035029.1"/>
    </source>
</evidence>
<organism evidence="2 3">
    <name type="scientific">Haplochromis burtoni</name>
    <name type="common">Burton's mouthbrooder</name>
    <name type="synonym">Chromis burtoni</name>
    <dbReference type="NCBI Taxonomy" id="8153"/>
    <lineage>
        <taxon>Eukaryota</taxon>
        <taxon>Metazoa</taxon>
        <taxon>Chordata</taxon>
        <taxon>Craniata</taxon>
        <taxon>Vertebrata</taxon>
        <taxon>Euteleostomi</taxon>
        <taxon>Actinopterygii</taxon>
        <taxon>Neopterygii</taxon>
        <taxon>Teleostei</taxon>
        <taxon>Neoteleostei</taxon>
        <taxon>Acanthomorphata</taxon>
        <taxon>Ovalentaria</taxon>
        <taxon>Cichlomorphae</taxon>
        <taxon>Cichliformes</taxon>
        <taxon>Cichlidae</taxon>
        <taxon>African cichlids</taxon>
        <taxon>Pseudocrenilabrinae</taxon>
        <taxon>Haplochromini</taxon>
        <taxon>Haplochromis</taxon>
    </lineage>
</organism>
<dbReference type="GeneTree" id="ENSGT00990000203852"/>
<accession>A0A3Q2X5Q1</accession>
<dbReference type="InterPro" id="IPR003599">
    <property type="entry name" value="Ig_sub"/>
</dbReference>
<dbReference type="InterPro" id="IPR013106">
    <property type="entry name" value="Ig_V-set"/>
</dbReference>
<dbReference type="AlphaFoldDB" id="A0A3Q2X5Q1"/>
<dbReference type="PANTHER" id="PTHR46013:SF4">
    <property type="entry name" value="B-CELL RECEPTOR CD22-RELATED"/>
    <property type="match status" value="1"/>
</dbReference>
<dbReference type="Pfam" id="PF07686">
    <property type="entry name" value="V-set"/>
    <property type="match status" value="1"/>
</dbReference>
<dbReference type="Proteomes" id="UP000264840">
    <property type="component" value="Unplaced"/>
</dbReference>
<sequence length="217" mass="24527">MFILYLSKANKSTISPNSLLLCGAAVKSSSNKSVSYILGVGDQTCNTVTYTNRSICALKGSSVDISCIYSHTHPAVSKFWFSPERSHQWQHRSHPEDLRTDSHYAGRVEVIETERGRSTLRIRDLTERDSAEYHFKFKSQSFEWKSSLPGTTLSVTGTEENTMLAGFCFCDLRYQSDVMTVGANIQVLQAKVDKLVINFICEGHFLWLNNLLLDNFH</sequence>
<feature type="domain" description="Immunoglobulin" evidence="1">
    <location>
        <begin position="52"/>
        <end position="156"/>
    </location>
</feature>
<evidence type="ECO:0000313" key="3">
    <source>
        <dbReference type="Proteomes" id="UP000264840"/>
    </source>
</evidence>
<dbReference type="STRING" id="8153.ENSHBUP00000035029"/>
<protein>
    <recommendedName>
        <fullName evidence="1">Immunoglobulin domain-containing protein</fullName>
    </recommendedName>
</protein>
<keyword evidence="3" id="KW-1185">Reference proteome</keyword>
<dbReference type="SMART" id="SM00409">
    <property type="entry name" value="IG"/>
    <property type="match status" value="1"/>
</dbReference>
<dbReference type="Ensembl" id="ENSHBUT00000030359.1">
    <property type="protein sequence ID" value="ENSHBUP00000035029.1"/>
    <property type="gene ID" value="ENSHBUG00000022952.1"/>
</dbReference>
<reference evidence="2" key="1">
    <citation type="submission" date="2025-08" db="UniProtKB">
        <authorList>
            <consortium name="Ensembl"/>
        </authorList>
    </citation>
    <scope>IDENTIFICATION</scope>
</reference>
<proteinExistence type="predicted"/>